<protein>
    <recommendedName>
        <fullName evidence="1">NAD(P)-binding domain-containing protein</fullName>
    </recommendedName>
</protein>
<dbReference type="PANTHER" id="PTHR12126:SF11">
    <property type="entry name" value="NADH DEHYDROGENASE [UBIQUINONE] 1 ALPHA SUBCOMPLEX SUBUNIT 9, MITOCHONDRIAL"/>
    <property type="match status" value="1"/>
</dbReference>
<evidence type="ECO:0000259" key="1">
    <source>
        <dbReference type="Pfam" id="PF13460"/>
    </source>
</evidence>
<comment type="caution">
    <text evidence="2">The sequence shown here is derived from an EMBL/GenBank/DDBJ whole genome shotgun (WGS) entry which is preliminary data.</text>
</comment>
<dbReference type="Gene3D" id="3.40.50.720">
    <property type="entry name" value="NAD(P)-binding Rossmann-like Domain"/>
    <property type="match status" value="1"/>
</dbReference>
<sequence length="304" mass="32658">MPTTGTDAVTGAFSYSGHAITQHLHRSGRHVRTLTGHPHRAPAGTPVDVRPLGFADRARLTRSLDGVSTLYNTYWVRFGHGSVDHSAATDRSRTLFRAAADAGVRRIVHVSITHPSPDSPYPYFREKAATEQALADVGVPYTILRPAILFGGPGVLLNNIAWLLRRLPVFAVGGDGSYRVRGIHVDDLAALCVAEGRRSGNAVLDAVGPERPTFDTLVRAIADAVGSRARILHVPGAVIPPLATGLGALLRDRLLTADEYRAMADGLADTEGPATGSTLLSTTLRTEAARLGRRYANELDRHYR</sequence>
<dbReference type="PANTHER" id="PTHR12126">
    <property type="entry name" value="NADH-UBIQUINONE OXIDOREDUCTASE 39 KDA SUBUNIT-RELATED"/>
    <property type="match status" value="1"/>
</dbReference>
<feature type="domain" description="NAD(P)-binding" evidence="1">
    <location>
        <begin position="12"/>
        <end position="153"/>
    </location>
</feature>
<dbReference type="InterPro" id="IPR036291">
    <property type="entry name" value="NAD(P)-bd_dom_sf"/>
</dbReference>
<evidence type="ECO:0000313" key="3">
    <source>
        <dbReference type="Proteomes" id="UP000638353"/>
    </source>
</evidence>
<dbReference type="InterPro" id="IPR016040">
    <property type="entry name" value="NAD(P)-bd_dom"/>
</dbReference>
<gene>
    <name evidence="2" type="ORF">GCM10010334_54230</name>
</gene>
<dbReference type="Pfam" id="PF13460">
    <property type="entry name" value="NAD_binding_10"/>
    <property type="match status" value="1"/>
</dbReference>
<dbReference type="GO" id="GO:0044877">
    <property type="term" value="F:protein-containing complex binding"/>
    <property type="evidence" value="ECO:0007669"/>
    <property type="project" value="TreeGrafter"/>
</dbReference>
<evidence type="ECO:0000313" key="2">
    <source>
        <dbReference type="EMBL" id="GHD04744.1"/>
    </source>
</evidence>
<dbReference type="SUPFAM" id="SSF51735">
    <property type="entry name" value="NAD(P)-binding Rossmann-fold domains"/>
    <property type="match status" value="1"/>
</dbReference>
<dbReference type="InterPro" id="IPR051207">
    <property type="entry name" value="ComplexI_NDUFA9_subunit"/>
</dbReference>
<accession>A0A918X2Q7</accession>
<name>A0A918X2Q7_9ACTN</name>
<proteinExistence type="predicted"/>
<dbReference type="AlphaFoldDB" id="A0A918X2Q7"/>
<dbReference type="RefSeq" id="WP_189825612.1">
    <property type="nucleotide sequence ID" value="NZ_BMVC01000011.1"/>
</dbReference>
<reference evidence="2" key="2">
    <citation type="submission" date="2020-09" db="EMBL/GenBank/DDBJ databases">
        <authorList>
            <person name="Sun Q."/>
            <person name="Ohkuma M."/>
        </authorList>
    </citation>
    <scope>NUCLEOTIDE SEQUENCE</scope>
    <source>
        <strain evidence="2">JCM 4637</strain>
    </source>
</reference>
<reference evidence="2" key="1">
    <citation type="journal article" date="2014" name="Int. J. Syst. Evol. Microbiol.">
        <title>Complete genome sequence of Corynebacterium casei LMG S-19264T (=DSM 44701T), isolated from a smear-ripened cheese.</title>
        <authorList>
            <consortium name="US DOE Joint Genome Institute (JGI-PGF)"/>
            <person name="Walter F."/>
            <person name="Albersmeier A."/>
            <person name="Kalinowski J."/>
            <person name="Ruckert C."/>
        </authorList>
    </citation>
    <scope>NUCLEOTIDE SEQUENCE</scope>
    <source>
        <strain evidence="2">JCM 4637</strain>
    </source>
</reference>
<dbReference type="Proteomes" id="UP000638353">
    <property type="component" value="Unassembled WGS sequence"/>
</dbReference>
<dbReference type="EMBL" id="BMVC01000011">
    <property type="protein sequence ID" value="GHD04744.1"/>
    <property type="molecule type" value="Genomic_DNA"/>
</dbReference>
<organism evidence="2 3">
    <name type="scientific">Streptomyces finlayi</name>
    <dbReference type="NCBI Taxonomy" id="67296"/>
    <lineage>
        <taxon>Bacteria</taxon>
        <taxon>Bacillati</taxon>
        <taxon>Actinomycetota</taxon>
        <taxon>Actinomycetes</taxon>
        <taxon>Kitasatosporales</taxon>
        <taxon>Streptomycetaceae</taxon>
        <taxon>Streptomyces</taxon>
    </lineage>
</organism>